<keyword evidence="1" id="KW-1133">Transmembrane helix</keyword>
<dbReference type="InterPro" id="IPR017850">
    <property type="entry name" value="Alkaline_phosphatase_core_sf"/>
</dbReference>
<dbReference type="Proteomes" id="UP000648187">
    <property type="component" value="Unassembled WGS sequence"/>
</dbReference>
<dbReference type="PANTHER" id="PTHR10974:SF1">
    <property type="entry name" value="FI08016P-RELATED"/>
    <property type="match status" value="1"/>
</dbReference>
<keyword evidence="3" id="KW-1185">Reference proteome</keyword>
<dbReference type="InterPro" id="IPR004245">
    <property type="entry name" value="DUF229"/>
</dbReference>
<organism evidence="2 3">
    <name type="scientific">Spodoptera exigua</name>
    <name type="common">Beet armyworm</name>
    <name type="synonym">Noctua fulgens</name>
    <dbReference type="NCBI Taxonomy" id="7107"/>
    <lineage>
        <taxon>Eukaryota</taxon>
        <taxon>Metazoa</taxon>
        <taxon>Ecdysozoa</taxon>
        <taxon>Arthropoda</taxon>
        <taxon>Hexapoda</taxon>
        <taxon>Insecta</taxon>
        <taxon>Pterygota</taxon>
        <taxon>Neoptera</taxon>
        <taxon>Endopterygota</taxon>
        <taxon>Lepidoptera</taxon>
        <taxon>Glossata</taxon>
        <taxon>Ditrysia</taxon>
        <taxon>Noctuoidea</taxon>
        <taxon>Noctuidae</taxon>
        <taxon>Amphipyrinae</taxon>
        <taxon>Spodoptera</taxon>
    </lineage>
</organism>
<feature type="transmembrane region" description="Helical" evidence="1">
    <location>
        <begin position="34"/>
        <end position="55"/>
    </location>
</feature>
<keyword evidence="1" id="KW-0812">Transmembrane</keyword>
<dbReference type="GO" id="GO:0005615">
    <property type="term" value="C:extracellular space"/>
    <property type="evidence" value="ECO:0007669"/>
    <property type="project" value="TreeGrafter"/>
</dbReference>
<comment type="caution">
    <text evidence="2">The sequence shown here is derived from an EMBL/GenBank/DDBJ whole genome shotgun (WGS) entry which is preliminary data.</text>
</comment>
<accession>A0A835GEP6</accession>
<dbReference type="Gene3D" id="3.40.720.10">
    <property type="entry name" value="Alkaline Phosphatase, subunit A"/>
    <property type="match status" value="2"/>
</dbReference>
<evidence type="ECO:0000256" key="1">
    <source>
        <dbReference type="SAM" id="Phobius"/>
    </source>
</evidence>
<dbReference type="CDD" id="cd16021">
    <property type="entry name" value="ALP_like"/>
    <property type="match status" value="2"/>
</dbReference>
<evidence type="ECO:0000313" key="3">
    <source>
        <dbReference type="Proteomes" id="UP000648187"/>
    </source>
</evidence>
<dbReference type="SUPFAM" id="SSF53649">
    <property type="entry name" value="Alkaline phosphatase-like"/>
    <property type="match status" value="2"/>
</dbReference>
<proteinExistence type="predicted"/>
<protein>
    <submittedName>
        <fullName evidence="2">Uncharacterized protein</fullName>
    </submittedName>
</protein>
<dbReference type="PANTHER" id="PTHR10974">
    <property type="entry name" value="FI08016P-RELATED"/>
    <property type="match status" value="1"/>
</dbReference>
<dbReference type="FunFam" id="3.40.720.10:FF:000017">
    <property type="entry name" value="Predicted protein"/>
    <property type="match status" value="2"/>
</dbReference>
<name>A0A835GEP6_SPOEX</name>
<reference evidence="2" key="1">
    <citation type="submission" date="2020-08" db="EMBL/GenBank/DDBJ databases">
        <title>Spodoptera exigua strain:BAW_Kor-Di-RS1 Genome sequencing and assembly.</title>
        <authorList>
            <person name="Kim J."/>
            <person name="Nam H.Y."/>
            <person name="Kwon M."/>
            <person name="Choi J.H."/>
            <person name="Cho S.R."/>
            <person name="Kim G.-H."/>
        </authorList>
    </citation>
    <scope>NUCLEOTIDE SEQUENCE</scope>
    <source>
        <strain evidence="2">BAW_Kor-Di-RS1</strain>
        <tissue evidence="2">Whole-body</tissue>
    </source>
</reference>
<evidence type="ECO:0000313" key="2">
    <source>
        <dbReference type="EMBL" id="KAF9413018.1"/>
    </source>
</evidence>
<gene>
    <name evidence="2" type="ORF">HW555_008632</name>
</gene>
<sequence length="1296" mass="148701">MVPNIKKTSVVVLKTIIKILVCLLRVSTRRRQKVFIIFGTIITLGLLPHWIAWIFRKPLGLEETRSIVENRSMEYCLQEKGKGCERPKLDPFSAEVMALTRDMPKVTCDGFDWIVCKKSECYVTQEILNNVTDISCDYRDIMYVNDQEYYLSDSTIIKGGDNLFTPRWEGVKTGLRPVKTYPNPQNHGNSYNVMILAFDSSSHNGFMRKMPKSYKYLSKNAIIMNGYNIVGDGTPAALLPILTGKSEEEHPDARKKITKKVYVDHRSFIFHKLKSFGYQTAYWEDSPHIGTFQYRFNGFQHQPADHYFRAFFLEHNSLSFFTPKYCTGSTPTYELMMNISDELDGKKFCFTIIGDICHDDFEQISTADDFLLSFMESWSSRKVLEDTLLVVMGDHGSRFSKLRETYHGKLEERLPLLSIFLPEKLKRLRPDAVAALNENIERLTTPFDLHTTVLDVLDLKDLSNMYTIPGCNLLRALSLLTPIPASRSCADAGIAQHWCTCTKWQSVDASSPMYNRVANALAEYINSLTSELRSKCEIRQMTFVKSVLRQKVDDQVLKYVNYKEEDAFFGNPQISAPKAPSEYYMATIIMNPGRAVFEGSVVYNTQTYSFTITKSKISRLSPYKNEPHCISATHPHLNPFCYCKDLPRSKTNVEFLKTIKKMLVCLLRVSTRRRQKVFIVFGTIITLGLLPHWITRDIRKPLGLEETRSIVENRSMEYCLQEKGKGCERPKLDPFSAEVMALTRDMPKITCDGFDWIVCKKSECYVTQEILNNVTDISCDYRDIMYVNDQEYYLSNSTIIKGGDNLFTPGWEGVKTGLRPVKTYPNPQNHGNSYNVMILAFDSSSHNGFMRKMPKSYKYLSKNAIIMNGFNIVGDGTPAALFPIFTGKPEEEHPDARKKITKNVYVDHRSFIFYKLKSFGYQTAYWEDSPDIGTFQYRFNGFQHQPADHYFRPFFLEHSSLPFNTPQYCTGSTPTYELMMNISDELFQLDGKKFCFTIIGDICHNDFNQMSTADDFLLSFMESWSSRKVLEDTLLVVMGDHGSRFSKLRETYHGKLEERLPLLSIFLPEKLKRLRPDAVAALNENIERLTTPFDLHTTVLDVLDLKDLSNMYTIPGCNLQRALSLLTPIPASRSCADAGIAQHWCTCTKWQSVDASSPMYNRVANALAEYINSLTSELRSKCENRQMTFVKSVLRQKVDDQVLKYVNYKEEDAFFGNPQMSAPKAPSEYYTATIIMNPGRAIFEGTVVYNTQTYSFTITKSEISRLSPYKNEPHCISATHPHLNPFCYCKDLPRII</sequence>
<dbReference type="EMBL" id="JACKWZ010000172">
    <property type="protein sequence ID" value="KAF9413018.1"/>
    <property type="molecule type" value="Genomic_DNA"/>
</dbReference>
<keyword evidence="1" id="KW-0472">Membrane</keyword>
<dbReference type="Pfam" id="PF02995">
    <property type="entry name" value="DUF229"/>
    <property type="match status" value="2"/>
</dbReference>